<evidence type="ECO:0000259" key="7">
    <source>
        <dbReference type="PROSITE" id="PS50811"/>
    </source>
</evidence>
<proteinExistence type="predicted"/>
<evidence type="ECO:0000256" key="2">
    <source>
        <dbReference type="ARBA" id="ARBA00023015"/>
    </source>
</evidence>
<gene>
    <name evidence="8" type="ORF">MANES_03G132200</name>
</gene>
<keyword evidence="3" id="KW-0238">DNA-binding</keyword>
<evidence type="ECO:0000256" key="4">
    <source>
        <dbReference type="ARBA" id="ARBA00023163"/>
    </source>
</evidence>
<organism evidence="8">
    <name type="scientific">Manihot esculenta</name>
    <name type="common">Cassava</name>
    <name type="synonym">Jatropha manihot</name>
    <dbReference type="NCBI Taxonomy" id="3983"/>
    <lineage>
        <taxon>Eukaryota</taxon>
        <taxon>Viridiplantae</taxon>
        <taxon>Streptophyta</taxon>
        <taxon>Embryophyta</taxon>
        <taxon>Tracheophyta</taxon>
        <taxon>Spermatophyta</taxon>
        <taxon>Magnoliopsida</taxon>
        <taxon>eudicotyledons</taxon>
        <taxon>Gunneridae</taxon>
        <taxon>Pentapetalae</taxon>
        <taxon>rosids</taxon>
        <taxon>fabids</taxon>
        <taxon>Malpighiales</taxon>
        <taxon>Euphorbiaceae</taxon>
        <taxon>Crotonoideae</taxon>
        <taxon>Manihoteae</taxon>
        <taxon>Manihot</taxon>
    </lineage>
</organism>
<dbReference type="PANTHER" id="PTHR31429:SF81">
    <property type="entry name" value="TRANSCRIPTION FACTOR WRKY FAMILY-RELATED"/>
    <property type="match status" value="1"/>
</dbReference>
<dbReference type="InterPro" id="IPR044810">
    <property type="entry name" value="WRKY_plant"/>
</dbReference>
<feature type="region of interest" description="Disordered" evidence="6">
    <location>
        <begin position="182"/>
        <end position="201"/>
    </location>
</feature>
<dbReference type="SMR" id="A0A2C9W757"/>
<evidence type="ECO:0000313" key="8">
    <source>
        <dbReference type="EMBL" id="OAY55156.1"/>
    </source>
</evidence>
<evidence type="ECO:0000256" key="6">
    <source>
        <dbReference type="SAM" id="MobiDB-lite"/>
    </source>
</evidence>
<dbReference type="PROSITE" id="PS50811">
    <property type="entry name" value="WRKY"/>
    <property type="match status" value="1"/>
</dbReference>
<keyword evidence="2" id="KW-0805">Transcription regulation</keyword>
<evidence type="ECO:0000256" key="1">
    <source>
        <dbReference type="ARBA" id="ARBA00004123"/>
    </source>
</evidence>
<dbReference type="SMART" id="SM00774">
    <property type="entry name" value="WRKY"/>
    <property type="match status" value="1"/>
</dbReference>
<dbReference type="GO" id="GO:0003700">
    <property type="term" value="F:DNA-binding transcription factor activity"/>
    <property type="evidence" value="ECO:0007669"/>
    <property type="project" value="InterPro"/>
</dbReference>
<reference evidence="8" key="1">
    <citation type="submission" date="2016-02" db="EMBL/GenBank/DDBJ databases">
        <title>WGS assembly of Manihot esculenta.</title>
        <authorList>
            <person name="Bredeson J.V."/>
            <person name="Prochnik S.E."/>
            <person name="Lyons J.B."/>
            <person name="Schmutz J."/>
            <person name="Grimwood J."/>
            <person name="Vrebalov J."/>
            <person name="Bart R.S."/>
            <person name="Amuge T."/>
            <person name="Ferguson M.E."/>
            <person name="Green R."/>
            <person name="Putnam N."/>
            <person name="Stites J."/>
            <person name="Rounsley S."/>
            <person name="Rokhsar D.S."/>
        </authorList>
    </citation>
    <scope>NUCLEOTIDE SEQUENCE [LARGE SCALE GENOMIC DNA]</scope>
    <source>
        <tissue evidence="8">Leaf</tissue>
    </source>
</reference>
<dbReference type="PANTHER" id="PTHR31429">
    <property type="entry name" value="WRKY TRANSCRIPTION FACTOR 36-RELATED"/>
    <property type="match status" value="1"/>
</dbReference>
<evidence type="ECO:0000256" key="3">
    <source>
        <dbReference type="ARBA" id="ARBA00023125"/>
    </source>
</evidence>
<keyword evidence="5" id="KW-0539">Nucleus</keyword>
<feature type="domain" description="WRKY" evidence="7">
    <location>
        <begin position="288"/>
        <end position="354"/>
    </location>
</feature>
<dbReference type="SUPFAM" id="SSF118290">
    <property type="entry name" value="WRKY DNA-binding domain"/>
    <property type="match status" value="1"/>
</dbReference>
<feature type="compositionally biased region" description="Basic and acidic residues" evidence="6">
    <location>
        <begin position="182"/>
        <end position="196"/>
    </location>
</feature>
<dbReference type="Gene3D" id="2.20.25.80">
    <property type="entry name" value="WRKY domain"/>
    <property type="match status" value="1"/>
</dbReference>
<dbReference type="EMBL" id="CM004389">
    <property type="protein sequence ID" value="OAY55156.1"/>
    <property type="molecule type" value="Genomic_DNA"/>
</dbReference>
<name>A0A2C9W757_MANES</name>
<keyword evidence="4" id="KW-0804">Transcription</keyword>
<evidence type="ECO:0000256" key="5">
    <source>
        <dbReference type="ARBA" id="ARBA00023242"/>
    </source>
</evidence>
<dbReference type="FunFam" id="2.20.25.80:FF:000002">
    <property type="entry name" value="probable WRKY transcription factor 31"/>
    <property type="match status" value="1"/>
</dbReference>
<dbReference type="GO" id="GO:0043565">
    <property type="term" value="F:sequence-specific DNA binding"/>
    <property type="evidence" value="ECO:0007669"/>
    <property type="project" value="InterPro"/>
</dbReference>
<dbReference type="InterPro" id="IPR036576">
    <property type="entry name" value="WRKY_dom_sf"/>
</dbReference>
<dbReference type="Pfam" id="PF03106">
    <property type="entry name" value="WRKY"/>
    <property type="match status" value="1"/>
</dbReference>
<dbReference type="GO" id="GO:0005634">
    <property type="term" value="C:nucleus"/>
    <property type="evidence" value="ECO:0007669"/>
    <property type="project" value="UniProtKB-SubCell"/>
</dbReference>
<accession>A0A2C9W757</accession>
<protein>
    <recommendedName>
        <fullName evidence="7">WRKY domain-containing protein</fullName>
    </recommendedName>
</protein>
<comment type="subcellular location">
    <subcellularLocation>
        <location evidence="1">Nucleus</location>
    </subcellularLocation>
</comment>
<sequence length="507" mass="55534">MDLSNDRSHCCGDGYRSISNGNRMITEMDFFADGNCPKQETKLAAIVKTEAIYDGVGQQDEEDVNTGLNLLTGSSTSSDHKSMVEDGASQNKAFYNKRKKELELLHSKINHMNAENQRLKGILHQVNNNYYILQMHLFTLMQQHQNQNTVTVKNEVKHGAVEDRHDEGSITARQIMDLRKAEMGEDRSQSEERSRDCPISPNIFESMEYNKSPMISCSSITGVVPVIDHLKKSADGGIRDHESPEEAFQGWVPNKIPKFDTSRDVDDEGKAEPLSIIRKARVSVRSRSESSTISDGCQWRKYGQKLAKGSPCPRSYYRCTMASGCPVRKQVQRCAEDQAVLITTYEGHHNHPLPPAAMAVASTTSAAASMLLSGSMPSPDELMNTDLLAKTLACPPGFATLSASAPFPTVTLDITRPPVPNPSQILQGHFMSASHVSAQALYNKAEISDLLNPHQGMELPQMIPPLANSTVSAVTAAITSDPNFTAALVAAVSSIIGNVQAKYDQLN</sequence>
<dbReference type="AlphaFoldDB" id="A0A2C9W757"/>
<dbReference type="InterPro" id="IPR003657">
    <property type="entry name" value="WRKY_dom"/>
</dbReference>